<dbReference type="InterPro" id="IPR011747">
    <property type="entry name" value="CHP02241"/>
</dbReference>
<dbReference type="RefSeq" id="WP_345729619.1">
    <property type="nucleotide sequence ID" value="NZ_BAAAYN010000024.1"/>
</dbReference>
<protein>
    <submittedName>
        <fullName evidence="1">Phage tail protein</fullName>
    </submittedName>
</protein>
<accession>A0ABP6T1V2</accession>
<comment type="caution">
    <text evidence="1">The sequence shown here is derived from an EMBL/GenBank/DDBJ whole genome shotgun (WGS) entry which is preliminary data.</text>
</comment>
<reference evidence="2" key="1">
    <citation type="journal article" date="2019" name="Int. J. Syst. Evol. Microbiol.">
        <title>The Global Catalogue of Microorganisms (GCM) 10K type strain sequencing project: providing services to taxonomists for standard genome sequencing and annotation.</title>
        <authorList>
            <consortium name="The Broad Institute Genomics Platform"/>
            <consortium name="The Broad Institute Genome Sequencing Center for Infectious Disease"/>
            <person name="Wu L."/>
            <person name="Ma J."/>
        </authorList>
    </citation>
    <scope>NUCLEOTIDE SEQUENCE [LARGE SCALE GENOMIC DNA]</scope>
    <source>
        <strain evidence="2">JCM 9458</strain>
    </source>
</reference>
<dbReference type="NCBIfam" id="TIGR02241">
    <property type="entry name" value="conserved hypothetical phage tail region protein"/>
    <property type="match status" value="1"/>
</dbReference>
<keyword evidence="2" id="KW-1185">Reference proteome</keyword>
<organism evidence="1 2">
    <name type="scientific">Cryptosporangium minutisporangium</name>
    <dbReference type="NCBI Taxonomy" id="113569"/>
    <lineage>
        <taxon>Bacteria</taxon>
        <taxon>Bacillati</taxon>
        <taxon>Actinomycetota</taxon>
        <taxon>Actinomycetes</taxon>
        <taxon>Cryptosporangiales</taxon>
        <taxon>Cryptosporangiaceae</taxon>
        <taxon>Cryptosporangium</taxon>
    </lineage>
</organism>
<dbReference type="InterPro" id="IPR010667">
    <property type="entry name" value="Phage_T4_Gp19"/>
</dbReference>
<dbReference type="PANTHER" id="PTHR38009">
    <property type="entry name" value="CONSERVED HYPOTHETICAL PHAGE TAIL PROTEIN"/>
    <property type="match status" value="1"/>
</dbReference>
<dbReference type="Proteomes" id="UP001501676">
    <property type="component" value="Unassembled WGS sequence"/>
</dbReference>
<evidence type="ECO:0000313" key="1">
    <source>
        <dbReference type="EMBL" id="GAA3389407.1"/>
    </source>
</evidence>
<sequence>MPRFEESDRRDPFRSFNFHIVLGGVEVAACRKMSALDVTVNSVKFRAGNSKSTVAEMLPTLVEYEPVTLEAGVTNDRAFEEWANQLVHHEDRPGRTAEPNFRREVEIHVYDIDNTTLVRKYVLHRAWVSKYTAMSELAGDSQEVLVETLQITFEGFERIEVS</sequence>
<proteinExistence type="predicted"/>
<dbReference type="Pfam" id="PF06841">
    <property type="entry name" value="Phage_T4_gp19"/>
    <property type="match status" value="1"/>
</dbReference>
<dbReference type="PANTHER" id="PTHR38009:SF1">
    <property type="entry name" value="CONSERVED HYPOTHETICAL PHAGE TAIL PROTEIN"/>
    <property type="match status" value="1"/>
</dbReference>
<dbReference type="EMBL" id="BAAAYN010000024">
    <property type="protein sequence ID" value="GAA3389407.1"/>
    <property type="molecule type" value="Genomic_DNA"/>
</dbReference>
<evidence type="ECO:0000313" key="2">
    <source>
        <dbReference type="Proteomes" id="UP001501676"/>
    </source>
</evidence>
<gene>
    <name evidence="1" type="ORF">GCM10020369_39390</name>
</gene>
<name>A0ABP6T1V2_9ACTN</name>